<feature type="transmembrane region" description="Helical" evidence="1">
    <location>
        <begin position="108"/>
        <end position="141"/>
    </location>
</feature>
<gene>
    <name evidence="2" type="ORF">GCM10025862_16060</name>
</gene>
<protein>
    <submittedName>
        <fullName evidence="2">Uncharacterized protein</fullName>
    </submittedName>
</protein>
<proteinExistence type="predicted"/>
<keyword evidence="3" id="KW-1185">Reference proteome</keyword>
<keyword evidence="1" id="KW-0472">Membrane</keyword>
<comment type="caution">
    <text evidence="2">The sequence shown here is derived from an EMBL/GenBank/DDBJ whole genome shotgun (WGS) entry which is preliminary data.</text>
</comment>
<accession>A0ABQ6HME6</accession>
<dbReference type="RefSeq" id="WP_241445208.1">
    <property type="nucleotide sequence ID" value="NZ_BSUJ01000001.1"/>
</dbReference>
<evidence type="ECO:0000313" key="2">
    <source>
        <dbReference type="EMBL" id="GMA19585.1"/>
    </source>
</evidence>
<sequence>MDAFKLTEKIAAQITDLRSSLLNEMVSKVQVRVDYDKLAASLAPKLETRLIPQINASEERMKQAFAAQERQLDDLGSKKIAEVKESLQDATKGLDTADKTAARLKGALTWAGIGMVSVALLPYVFVAMVVSMLLGLVGQMFGIPEIFGWAWASFVAAEAWWLKLIIAVATVGSALGVCWVVYWLGNKAARGLSRMVT</sequence>
<evidence type="ECO:0000256" key="1">
    <source>
        <dbReference type="SAM" id="Phobius"/>
    </source>
</evidence>
<reference evidence="3" key="1">
    <citation type="journal article" date="2019" name="Int. J. Syst. Evol. Microbiol.">
        <title>The Global Catalogue of Microorganisms (GCM) 10K type strain sequencing project: providing services to taxonomists for standard genome sequencing and annotation.</title>
        <authorList>
            <consortium name="The Broad Institute Genomics Platform"/>
            <consortium name="The Broad Institute Genome Sequencing Center for Infectious Disease"/>
            <person name="Wu L."/>
            <person name="Ma J."/>
        </authorList>
    </citation>
    <scope>NUCLEOTIDE SEQUENCE [LARGE SCALE GENOMIC DNA]</scope>
    <source>
        <strain evidence="3">NBRC 105830</strain>
    </source>
</reference>
<name>A0ABQ6HME6_9MICO</name>
<keyword evidence="1" id="KW-1133">Transmembrane helix</keyword>
<dbReference type="EMBL" id="BSUJ01000001">
    <property type="protein sequence ID" value="GMA19585.1"/>
    <property type="molecule type" value="Genomic_DNA"/>
</dbReference>
<feature type="transmembrane region" description="Helical" evidence="1">
    <location>
        <begin position="161"/>
        <end position="185"/>
    </location>
</feature>
<organism evidence="2 3">
    <name type="scientific">Arsenicicoccus piscis</name>
    <dbReference type="NCBI Taxonomy" id="673954"/>
    <lineage>
        <taxon>Bacteria</taxon>
        <taxon>Bacillati</taxon>
        <taxon>Actinomycetota</taxon>
        <taxon>Actinomycetes</taxon>
        <taxon>Micrococcales</taxon>
        <taxon>Intrasporangiaceae</taxon>
        <taxon>Arsenicicoccus</taxon>
    </lineage>
</organism>
<dbReference type="Proteomes" id="UP001157109">
    <property type="component" value="Unassembled WGS sequence"/>
</dbReference>
<keyword evidence="1" id="KW-0812">Transmembrane</keyword>
<evidence type="ECO:0000313" key="3">
    <source>
        <dbReference type="Proteomes" id="UP001157109"/>
    </source>
</evidence>